<dbReference type="SMART" id="SM00487">
    <property type="entry name" value="DEXDc"/>
    <property type="match status" value="1"/>
</dbReference>
<dbReference type="GO" id="GO:0006139">
    <property type="term" value="P:nucleobase-containing compound metabolic process"/>
    <property type="evidence" value="ECO:0007669"/>
    <property type="project" value="InterPro"/>
</dbReference>
<dbReference type="EMBL" id="AP019377">
    <property type="protein sequence ID" value="BBH94757.1"/>
    <property type="molecule type" value="Genomic_DNA"/>
</dbReference>
<evidence type="ECO:0000256" key="1">
    <source>
        <dbReference type="ARBA" id="ARBA00022741"/>
    </source>
</evidence>
<dbReference type="SUPFAM" id="SSF56112">
    <property type="entry name" value="Protein kinase-like (PK-like)"/>
    <property type="match status" value="1"/>
</dbReference>
<keyword evidence="3" id="KW-0067">ATP-binding</keyword>
<gene>
    <name evidence="9" type="ORF">KTA_29560</name>
</gene>
<accession>A0A455T2J2</accession>
<evidence type="ECO:0000256" key="2">
    <source>
        <dbReference type="ARBA" id="ARBA00022801"/>
    </source>
</evidence>
<dbReference type="GO" id="GO:0003676">
    <property type="term" value="F:nucleic acid binding"/>
    <property type="evidence" value="ECO:0007669"/>
    <property type="project" value="InterPro"/>
</dbReference>
<reference evidence="9" key="1">
    <citation type="submission" date="2018-12" db="EMBL/GenBank/DDBJ databases">
        <title>Novel natural products biosynthetic potential of the class Ktedonobacteria.</title>
        <authorList>
            <person name="Zheng Y."/>
            <person name="Saitou A."/>
            <person name="Wang C.M."/>
            <person name="Toyoda A."/>
            <person name="Minakuchi Y."/>
            <person name="Sekiguchi Y."/>
            <person name="Ueda K."/>
            <person name="Takano H."/>
            <person name="Sakai Y."/>
            <person name="Yokota A."/>
            <person name="Yabe S."/>
        </authorList>
    </citation>
    <scope>NUCLEOTIDE SEQUENCE</scope>
    <source>
        <strain evidence="9">A3-2</strain>
    </source>
</reference>
<dbReference type="GO" id="GO:0004672">
    <property type="term" value="F:protein kinase activity"/>
    <property type="evidence" value="ECO:0007669"/>
    <property type="project" value="InterPro"/>
</dbReference>
<dbReference type="PROSITE" id="PS50011">
    <property type="entry name" value="PROTEIN_KINASE_DOM"/>
    <property type="match status" value="1"/>
</dbReference>
<organism evidence="9">
    <name type="scientific">Thermogemmatispora argillosa</name>
    <dbReference type="NCBI Taxonomy" id="2045280"/>
    <lineage>
        <taxon>Bacteria</taxon>
        <taxon>Bacillati</taxon>
        <taxon>Chloroflexota</taxon>
        <taxon>Ktedonobacteria</taxon>
        <taxon>Thermogemmatisporales</taxon>
        <taxon>Thermogemmatisporaceae</taxon>
        <taxon>Thermogemmatispora</taxon>
    </lineage>
</organism>
<dbReference type="SMART" id="SM00491">
    <property type="entry name" value="HELICc2"/>
    <property type="match status" value="1"/>
</dbReference>
<dbReference type="PROSITE" id="PS51192">
    <property type="entry name" value="HELICASE_ATP_BIND_1"/>
    <property type="match status" value="1"/>
</dbReference>
<keyword evidence="2" id="KW-0378">Hydrolase</keyword>
<keyword evidence="1" id="KW-0547">Nucleotide-binding</keyword>
<evidence type="ECO:0000313" key="9">
    <source>
        <dbReference type="EMBL" id="BBH94757.1"/>
    </source>
</evidence>
<dbReference type="InterPro" id="IPR027417">
    <property type="entry name" value="P-loop_NTPase"/>
</dbReference>
<comment type="similarity">
    <text evidence="4">Belongs to the helicase family. DinG subfamily.</text>
</comment>
<feature type="domain" description="Helicase ATP-binding" evidence="7">
    <location>
        <begin position="403"/>
        <end position="626"/>
    </location>
</feature>
<feature type="domain" description="Protein kinase" evidence="6">
    <location>
        <begin position="12"/>
        <end position="271"/>
    </location>
</feature>
<dbReference type="AlphaFoldDB" id="A0A455T2J2"/>
<evidence type="ECO:0000256" key="5">
    <source>
        <dbReference type="SAM" id="MobiDB-lite"/>
    </source>
</evidence>
<sequence>MAGTDLQQIASYAIVEKIKEKASGTLYRCQSPKRSRSAIFIQVCALPLLTEADQHCFQERARHLKRLAGHRAIASVRDYGLFRQPANGQLYGYLVFHDLPAASIADSFQGQPCLTPDQILPVLLAIGDALHVAHQRKTLHGNLYPGCILGEPFNAVLNDFALACRNGSLTYDDEPAALPYKAPEHLRGSPLPASDQYALAALVYSWLCGRPPYEGQTPQELLSQQERRRLIRPRNLNATIPPALEAVLLQALALDPAERFPHVHAFTEACLAAIKSLPLSHRHQSLEPESAPRSALQAQAPSPGLVSSAATALKAASDDRSVTVSDPAPAASVAPSTVMAQAACTVATSAAARHGEKPAEKEEQPTGLLAVVRADLRQGGILSRSLPGYEERPAQIAMAEVVARALEQERHAILEAATGTGKSLAYLVPIVRSGRVAIISTANKALQEQLFYKDIPFVQQHIKPFEAALVKGMGNYICLDRLENERLGLQFYAQNREFRRLYELTQDPEADFNGDIESLDFPLSPELRSRIVAERDQCAWSKCPFFFDCYVRQMRLRAERAQIIVVNHTLLLLDAALEGHLLPERDVIVLDEAHHLEEEATRAFTITISPNQIRTLLAQRMLKEHSRLSLQEEAERAWLTTWRRLEQLARHCGPGSRLNLHEPVEEGLHLATAFAQLADSLRQERPRDLPEKESTLYDRLLKRTQNLAEQVRTVFSVNQPERYVYYLERVTQAGQRGSHIEVSAAPLDVTSWLREKLLKTRVLIFTSATLATTGPHPLRPEEKGPHFAYFRQRIGLSYEEMPEVEEHILPLTFDYEQNALLYLPRHLPEPAYGGDEAVRRYTEAIAGEMLHLVNASQGRAFLLFSSQRMLDAVYGLLQQSSLPFRLLRQGDWPRSELLRQFKAEPAILFGLKSFWEGVDIPGEALSLVVIDKLPFDPPDDPVHAARVALMKEAGENWFGSYVLPQAVLRLKQGLGRLLRTRDDRGVMAILDSRIYTKSYGRLILKALPPARRTDRLEEVYRFFQNGRPPRSGAHN</sequence>
<dbReference type="InterPro" id="IPR014013">
    <property type="entry name" value="Helic_SF1/SF2_ATP-bd_DinG/Rad3"/>
</dbReference>
<dbReference type="InterPro" id="IPR045028">
    <property type="entry name" value="DinG/Rad3-like"/>
</dbReference>
<dbReference type="SUPFAM" id="SSF52540">
    <property type="entry name" value="P-loop containing nucleoside triphosphate hydrolases"/>
    <property type="match status" value="1"/>
</dbReference>
<dbReference type="GO" id="GO:0016818">
    <property type="term" value="F:hydrolase activity, acting on acid anhydrides, in phosphorus-containing anhydrides"/>
    <property type="evidence" value="ECO:0007669"/>
    <property type="project" value="InterPro"/>
</dbReference>
<feature type="region of interest" description="Disordered" evidence="5">
    <location>
        <begin position="283"/>
        <end position="312"/>
    </location>
</feature>
<dbReference type="Pfam" id="PF00069">
    <property type="entry name" value="Pkinase"/>
    <property type="match status" value="1"/>
</dbReference>
<dbReference type="InterPro" id="IPR006555">
    <property type="entry name" value="ATP-dep_Helicase_C"/>
</dbReference>
<feature type="domain" description="Helicase ATP-binding" evidence="8">
    <location>
        <begin position="381"/>
        <end position="649"/>
    </location>
</feature>
<name>A0A455T2J2_9CHLR</name>
<dbReference type="PANTHER" id="PTHR11472">
    <property type="entry name" value="DNA REPAIR DEAD HELICASE RAD3/XP-D SUBFAMILY MEMBER"/>
    <property type="match status" value="1"/>
</dbReference>
<dbReference type="GO" id="GO:0005524">
    <property type="term" value="F:ATP binding"/>
    <property type="evidence" value="ECO:0007669"/>
    <property type="project" value="UniProtKB-KW"/>
</dbReference>
<dbReference type="InterPro" id="IPR014001">
    <property type="entry name" value="Helicase_ATP-bd"/>
</dbReference>
<evidence type="ECO:0000256" key="3">
    <source>
        <dbReference type="ARBA" id="ARBA00022840"/>
    </source>
</evidence>
<dbReference type="InterPro" id="IPR000719">
    <property type="entry name" value="Prot_kinase_dom"/>
</dbReference>
<evidence type="ECO:0000259" key="8">
    <source>
        <dbReference type="PROSITE" id="PS51193"/>
    </source>
</evidence>
<dbReference type="PANTHER" id="PTHR11472:SF34">
    <property type="entry name" value="REGULATOR OF TELOMERE ELONGATION HELICASE 1"/>
    <property type="match status" value="1"/>
</dbReference>
<dbReference type="InterPro" id="IPR011009">
    <property type="entry name" value="Kinase-like_dom_sf"/>
</dbReference>
<dbReference type="SMART" id="SM00220">
    <property type="entry name" value="S_TKc"/>
    <property type="match status" value="1"/>
</dbReference>
<dbReference type="GO" id="GO:0003678">
    <property type="term" value="F:DNA helicase activity"/>
    <property type="evidence" value="ECO:0007669"/>
    <property type="project" value="TreeGrafter"/>
</dbReference>
<dbReference type="Gene3D" id="1.10.510.10">
    <property type="entry name" value="Transferase(Phosphotransferase) domain 1"/>
    <property type="match status" value="1"/>
</dbReference>
<dbReference type="PROSITE" id="PS51193">
    <property type="entry name" value="HELICASE_ATP_BIND_2"/>
    <property type="match status" value="1"/>
</dbReference>
<evidence type="ECO:0000259" key="7">
    <source>
        <dbReference type="PROSITE" id="PS51192"/>
    </source>
</evidence>
<evidence type="ECO:0000256" key="4">
    <source>
        <dbReference type="ARBA" id="ARBA00038058"/>
    </source>
</evidence>
<dbReference type="Gene3D" id="3.40.50.300">
    <property type="entry name" value="P-loop containing nucleotide triphosphate hydrolases"/>
    <property type="match status" value="2"/>
</dbReference>
<evidence type="ECO:0000259" key="6">
    <source>
        <dbReference type="PROSITE" id="PS50011"/>
    </source>
</evidence>
<protein>
    <submittedName>
        <fullName evidence="9">Uncharacterized protein</fullName>
    </submittedName>
</protein>
<dbReference type="Pfam" id="PF13307">
    <property type="entry name" value="Helicase_C_2"/>
    <property type="match status" value="1"/>
</dbReference>
<proteinExistence type="inferred from homology"/>